<organism evidence="7 8">
    <name type="scientific">Kalanchoe fedtschenkoi</name>
    <name type="common">Lavender scallops</name>
    <name type="synonym">South American air plant</name>
    <dbReference type="NCBI Taxonomy" id="63787"/>
    <lineage>
        <taxon>Eukaryota</taxon>
        <taxon>Viridiplantae</taxon>
        <taxon>Streptophyta</taxon>
        <taxon>Embryophyta</taxon>
        <taxon>Tracheophyta</taxon>
        <taxon>Spermatophyta</taxon>
        <taxon>Magnoliopsida</taxon>
        <taxon>eudicotyledons</taxon>
        <taxon>Gunneridae</taxon>
        <taxon>Pentapetalae</taxon>
        <taxon>Saxifragales</taxon>
        <taxon>Crassulaceae</taxon>
        <taxon>Kalanchoe</taxon>
    </lineage>
</organism>
<evidence type="ECO:0000313" key="7">
    <source>
        <dbReference type="EnsemblPlants" id="Kaladp0101s0127.1.v1.1"/>
    </source>
</evidence>
<accession>A0A7N1A506</accession>
<dbReference type="Gene3D" id="3.40.1810.10">
    <property type="entry name" value="Transcription factor, MADS-box"/>
    <property type="match status" value="1"/>
</dbReference>
<feature type="domain" description="MADS-box" evidence="6">
    <location>
        <begin position="12"/>
        <end position="66"/>
    </location>
</feature>
<dbReference type="SMART" id="SM00432">
    <property type="entry name" value="MADS"/>
    <property type="match status" value="1"/>
</dbReference>
<dbReference type="InterPro" id="IPR050142">
    <property type="entry name" value="MADS-box/MEF2_TF"/>
</dbReference>
<dbReference type="AlphaFoldDB" id="A0A7N1A506"/>
<keyword evidence="3" id="KW-0238">DNA-binding</keyword>
<proteinExistence type="predicted"/>
<dbReference type="GO" id="GO:0046983">
    <property type="term" value="F:protein dimerization activity"/>
    <property type="evidence" value="ECO:0007669"/>
    <property type="project" value="InterPro"/>
</dbReference>
<dbReference type="PROSITE" id="PS50066">
    <property type="entry name" value="MADS_BOX_2"/>
    <property type="match status" value="1"/>
</dbReference>
<dbReference type="Gramene" id="Kaladp0101s0127.1.v1.1">
    <property type="protein sequence ID" value="Kaladp0101s0127.1.v1.1"/>
    <property type="gene ID" value="Kaladp0101s0127.v1.1"/>
</dbReference>
<dbReference type="GO" id="GO:0003677">
    <property type="term" value="F:DNA binding"/>
    <property type="evidence" value="ECO:0007669"/>
    <property type="project" value="UniProtKB-KW"/>
</dbReference>
<comment type="subcellular location">
    <subcellularLocation>
        <location evidence="1">Nucleus</location>
    </subcellularLocation>
</comment>
<evidence type="ECO:0000259" key="6">
    <source>
        <dbReference type="PROSITE" id="PS50066"/>
    </source>
</evidence>
<sequence>MEEIKKMENMEEIKKIENPTSRLRAYSRRRNNLIKKANRLIKECGVELAIVVISPSGHMSHFSSDHNMGSILERYIDLPLEARYAHDPKLKEKQAILAQLEPIQGMENKSLYLDIQFVFSSIL</sequence>
<dbReference type="Proteomes" id="UP000594263">
    <property type="component" value="Unplaced"/>
</dbReference>
<keyword evidence="8" id="KW-1185">Reference proteome</keyword>
<keyword evidence="2" id="KW-0805">Transcription regulation</keyword>
<dbReference type="SUPFAM" id="SSF55455">
    <property type="entry name" value="SRF-like"/>
    <property type="match status" value="1"/>
</dbReference>
<evidence type="ECO:0000256" key="2">
    <source>
        <dbReference type="ARBA" id="ARBA00023015"/>
    </source>
</evidence>
<dbReference type="PANTHER" id="PTHR48019">
    <property type="entry name" value="SERUM RESPONSE FACTOR HOMOLOG"/>
    <property type="match status" value="1"/>
</dbReference>
<dbReference type="EnsemblPlants" id="Kaladp0101s0127.1.v1.1">
    <property type="protein sequence ID" value="Kaladp0101s0127.1.v1.1"/>
    <property type="gene ID" value="Kaladp0101s0127.v1.1"/>
</dbReference>
<keyword evidence="4" id="KW-0804">Transcription</keyword>
<dbReference type="InterPro" id="IPR002100">
    <property type="entry name" value="TF_MADSbox"/>
</dbReference>
<protein>
    <recommendedName>
        <fullName evidence="6">MADS-box domain-containing protein</fullName>
    </recommendedName>
</protein>
<reference evidence="7" key="1">
    <citation type="submission" date="2021-01" db="UniProtKB">
        <authorList>
            <consortium name="EnsemblPlants"/>
        </authorList>
    </citation>
    <scope>IDENTIFICATION</scope>
</reference>
<keyword evidence="5" id="KW-0539">Nucleus</keyword>
<evidence type="ECO:0000256" key="5">
    <source>
        <dbReference type="ARBA" id="ARBA00023242"/>
    </source>
</evidence>
<dbReference type="OMA" id="QGMENKS"/>
<evidence type="ECO:0000256" key="4">
    <source>
        <dbReference type="ARBA" id="ARBA00023163"/>
    </source>
</evidence>
<evidence type="ECO:0000256" key="3">
    <source>
        <dbReference type="ARBA" id="ARBA00023125"/>
    </source>
</evidence>
<dbReference type="GO" id="GO:0005634">
    <property type="term" value="C:nucleus"/>
    <property type="evidence" value="ECO:0007669"/>
    <property type="project" value="UniProtKB-SubCell"/>
</dbReference>
<dbReference type="InterPro" id="IPR036879">
    <property type="entry name" value="TF_MADSbox_sf"/>
</dbReference>
<evidence type="ECO:0000256" key="1">
    <source>
        <dbReference type="ARBA" id="ARBA00004123"/>
    </source>
</evidence>
<dbReference type="PRINTS" id="PR00404">
    <property type="entry name" value="MADSDOMAIN"/>
</dbReference>
<dbReference type="Pfam" id="PF00319">
    <property type="entry name" value="SRF-TF"/>
    <property type="match status" value="1"/>
</dbReference>
<evidence type="ECO:0000313" key="8">
    <source>
        <dbReference type="Proteomes" id="UP000594263"/>
    </source>
</evidence>
<name>A0A7N1A506_KALFE</name>